<dbReference type="RefSeq" id="WP_101818579.1">
    <property type="nucleotide sequence ID" value="NZ_PJZF01000067.1"/>
</dbReference>
<protein>
    <submittedName>
        <fullName evidence="1">Uncharacterized protein</fullName>
    </submittedName>
</protein>
<comment type="caution">
    <text evidence="1">The sequence shown here is derived from an EMBL/GenBank/DDBJ whole genome shotgun (WGS) entry which is preliminary data.</text>
</comment>
<proteinExistence type="predicted"/>
<gene>
    <name evidence="1" type="ORF">CYR55_22825</name>
</gene>
<keyword evidence="2" id="KW-1185">Reference proteome</keyword>
<evidence type="ECO:0000313" key="1">
    <source>
        <dbReference type="EMBL" id="PLR29340.1"/>
    </source>
</evidence>
<evidence type="ECO:0000313" key="2">
    <source>
        <dbReference type="Proteomes" id="UP000234240"/>
    </source>
</evidence>
<dbReference type="Proteomes" id="UP000234240">
    <property type="component" value="Unassembled WGS sequence"/>
</dbReference>
<dbReference type="EMBL" id="PJZF01000067">
    <property type="protein sequence ID" value="PLR29340.1"/>
    <property type="molecule type" value="Genomic_DNA"/>
</dbReference>
<accession>A0A2N5DSW1</accession>
<sequence length="74" mass="8389">MSRLFSIFHRKHFFWSVSFVTDNGARSVIVHYPDKLMTPLRLGMLLNQEGASNATVLSADFLGRMSLHTASTKF</sequence>
<dbReference type="AlphaFoldDB" id="A0A2N5DSW1"/>
<name>A0A2N5DSW1_9GAMM</name>
<reference evidence="1 2" key="1">
    <citation type="submission" date="2017-12" db="EMBL/GenBank/DDBJ databases">
        <title>Characterization of six clinical isolates of Enterochimera gen. nov., a novel genus of the Yersiniaciae family and the three species Enterochimera arupensis sp. nov., Enterochimera coloradensis sp. nov, and Enterochimera californica sp. nov.</title>
        <authorList>
            <person name="Rossi A."/>
            <person name="Fisher M."/>
        </authorList>
    </citation>
    <scope>NUCLEOTIDE SEQUENCE [LARGE SCALE GENOMIC DNA]</scope>
    <source>
        <strain evidence="2">2015-Iso6</strain>
    </source>
</reference>
<organism evidence="1 2">
    <name type="scientific">Chimaeribacter californicus</name>
    <dbReference type="NCBI Taxonomy" id="2060067"/>
    <lineage>
        <taxon>Bacteria</taxon>
        <taxon>Pseudomonadati</taxon>
        <taxon>Pseudomonadota</taxon>
        <taxon>Gammaproteobacteria</taxon>
        <taxon>Enterobacterales</taxon>
        <taxon>Yersiniaceae</taxon>
        <taxon>Chimaeribacter</taxon>
    </lineage>
</organism>